<dbReference type="PANTHER" id="PTHR11904:SF9">
    <property type="entry name" value="PURINE NUCLEOSIDE PHOSPHORYLASE-RELATED"/>
    <property type="match status" value="1"/>
</dbReference>
<sequence length="268" mass="29634">MVTETIQFLEKKMDRPDVAIIIGSGLGNLVKRMDVKVRIPYHDIPHFPKSTVKGHAGEILSGVIGKNKVMAFSGRFHYYEGYSMAEVTYPVRVAKLLGAKLLIVTNAAGGLNPKFHVGDLMLITDHINFMGVNPLIGPNVEEWGPRFVDLYHVYSEQHMNKLREIAVRKGLTLREGVYLAVSGPTYETHAELKMMQGFGADAVGMSTVPECIVAAHMSLPVLGVSVITDMALPYIIQDISHEMVLAAAEEASERLSDLIWEFLQEVTL</sequence>
<evidence type="ECO:0000313" key="8">
    <source>
        <dbReference type="Proteomes" id="UP000001732"/>
    </source>
</evidence>
<dbReference type="SUPFAM" id="SSF53167">
    <property type="entry name" value="Purine and uridine phosphorylases"/>
    <property type="match status" value="1"/>
</dbReference>
<dbReference type="InterPro" id="IPR011268">
    <property type="entry name" value="Purine_phosphorylase"/>
</dbReference>
<keyword evidence="4 5" id="KW-0808">Transferase</keyword>
<organism evidence="7 8">
    <name type="scientific">Coprothermobacter proteolyticus (strain ATCC 35245 / DSM 5265 / OCM 4 / BT)</name>
    <dbReference type="NCBI Taxonomy" id="309798"/>
    <lineage>
        <taxon>Bacteria</taxon>
        <taxon>Pseudomonadati</taxon>
        <taxon>Coprothermobacterota</taxon>
        <taxon>Coprothermobacteria</taxon>
        <taxon>Coprothermobacterales</taxon>
        <taxon>Coprothermobacteraceae</taxon>
        <taxon>Coprothermobacter</taxon>
    </lineage>
</organism>
<comment type="similarity">
    <text evidence="2 5">Belongs to the PNP/MTAP phosphorylase family.</text>
</comment>
<dbReference type="NCBIfam" id="NF006054">
    <property type="entry name" value="PRK08202.1"/>
    <property type="match status" value="1"/>
</dbReference>
<dbReference type="PANTHER" id="PTHR11904">
    <property type="entry name" value="METHYLTHIOADENOSINE/PURINE NUCLEOSIDE PHOSPHORYLASE"/>
    <property type="match status" value="1"/>
</dbReference>
<dbReference type="PIRSF" id="PIRSF000477">
    <property type="entry name" value="PurNPase"/>
    <property type="match status" value="1"/>
</dbReference>
<reference evidence="7 8" key="2">
    <citation type="journal article" date="2014" name="Genome Announc.">
        <title>Complete Genome Sequence of Coprothermobacter proteolyticus DSM 5265.</title>
        <authorList>
            <person name="Alexiev A."/>
            <person name="Coil D.A."/>
            <person name="Badger J.H."/>
            <person name="Enticknap J."/>
            <person name="Ward N."/>
            <person name="Robb F.T."/>
            <person name="Eisen J.A."/>
        </authorList>
    </citation>
    <scope>NUCLEOTIDE SEQUENCE [LARGE SCALE GENOMIC DNA]</scope>
    <source>
        <strain evidence="8">ATCC 35245 / DSM 5265 / OCM 4 / BT</strain>
    </source>
</reference>
<evidence type="ECO:0000256" key="3">
    <source>
        <dbReference type="ARBA" id="ARBA00022676"/>
    </source>
</evidence>
<dbReference type="AlphaFoldDB" id="B5Y8P1"/>
<comment type="function">
    <text evidence="5">The purine nucleoside phosphorylases catalyze the phosphorolytic breakdown of the N-glycosidic bond in the beta-(deoxy)ribonucleoside molecules, with the formation of the corresponding free purine bases and pentose-1-phosphate.</text>
</comment>
<dbReference type="InterPro" id="IPR000845">
    <property type="entry name" value="Nucleoside_phosphorylase_d"/>
</dbReference>
<dbReference type="GO" id="GO:0004731">
    <property type="term" value="F:purine-nucleoside phosphorylase activity"/>
    <property type="evidence" value="ECO:0007669"/>
    <property type="project" value="UniProtKB-EC"/>
</dbReference>
<gene>
    <name evidence="7" type="ordered locus">COPRO5265_0791</name>
</gene>
<dbReference type="NCBIfam" id="TIGR01697">
    <property type="entry name" value="PNPH-PUNA-XAPA"/>
    <property type="match status" value="1"/>
</dbReference>
<dbReference type="eggNOG" id="COG0005">
    <property type="taxonomic scope" value="Bacteria"/>
</dbReference>
<dbReference type="KEGG" id="cpo:COPRO5265_0791"/>
<evidence type="ECO:0000256" key="5">
    <source>
        <dbReference type="PIRNR" id="PIRNR000477"/>
    </source>
</evidence>
<evidence type="ECO:0000313" key="7">
    <source>
        <dbReference type="EMBL" id="ACI17668.1"/>
    </source>
</evidence>
<protein>
    <recommendedName>
        <fullName evidence="5">Purine nucleoside phosphorylase</fullName>
        <ecNumber evidence="5">2.4.2.1</ecNumber>
    </recommendedName>
    <alternativeName>
        <fullName evidence="5">Inosine-guanosine phosphorylase</fullName>
    </alternativeName>
</protein>
<dbReference type="InterPro" id="IPR035994">
    <property type="entry name" value="Nucleoside_phosphorylase_sf"/>
</dbReference>
<keyword evidence="3 5" id="KW-0328">Glycosyltransferase</keyword>
<dbReference type="Gene3D" id="3.40.50.1580">
    <property type="entry name" value="Nucleoside phosphorylase domain"/>
    <property type="match status" value="1"/>
</dbReference>
<evidence type="ECO:0000256" key="4">
    <source>
        <dbReference type="ARBA" id="ARBA00022679"/>
    </source>
</evidence>
<dbReference type="STRING" id="309798.COPRO5265_0791"/>
<dbReference type="GO" id="GO:0009116">
    <property type="term" value="P:nucleoside metabolic process"/>
    <property type="evidence" value="ECO:0007669"/>
    <property type="project" value="InterPro"/>
</dbReference>
<dbReference type="GO" id="GO:0005737">
    <property type="term" value="C:cytoplasm"/>
    <property type="evidence" value="ECO:0007669"/>
    <property type="project" value="TreeGrafter"/>
</dbReference>
<evidence type="ECO:0000259" key="6">
    <source>
        <dbReference type="Pfam" id="PF01048"/>
    </source>
</evidence>
<dbReference type="UniPathway" id="UPA00606"/>
<keyword evidence="8" id="KW-1185">Reference proteome</keyword>
<proteinExistence type="inferred from homology"/>
<comment type="pathway">
    <text evidence="1 5">Purine metabolism; purine nucleoside salvage.</text>
</comment>
<evidence type="ECO:0000256" key="2">
    <source>
        <dbReference type="ARBA" id="ARBA00006751"/>
    </source>
</evidence>
<name>B5Y8P1_COPPD</name>
<reference evidence="8" key="1">
    <citation type="submission" date="2008-08" db="EMBL/GenBank/DDBJ databases">
        <title>The complete genome sequence of Coprothermobacter proteolyticus strain ATCC 5245 / DSM 5265 / BT.</title>
        <authorList>
            <person name="Dodson R.J."/>
            <person name="Durkin A.S."/>
            <person name="Wu M."/>
            <person name="Eisen J."/>
            <person name="Sutton G."/>
        </authorList>
    </citation>
    <scope>NUCLEOTIDE SEQUENCE [LARGE SCALE GENOMIC DNA]</scope>
    <source>
        <strain evidence="8">ATCC 35245 / DSM 5265 / OCM 4 / BT</strain>
    </source>
</reference>
<dbReference type="Proteomes" id="UP000001732">
    <property type="component" value="Chromosome"/>
</dbReference>
<feature type="domain" description="Nucleoside phosphorylase" evidence="6">
    <location>
        <begin position="18"/>
        <end position="263"/>
    </location>
</feature>
<dbReference type="CDD" id="cd09009">
    <property type="entry name" value="PNP-EcPNPII_like"/>
    <property type="match status" value="1"/>
</dbReference>
<dbReference type="EC" id="2.4.2.1" evidence="5"/>
<dbReference type="NCBIfam" id="TIGR01700">
    <property type="entry name" value="PNPH"/>
    <property type="match status" value="1"/>
</dbReference>
<dbReference type="EMBL" id="CP001145">
    <property type="protein sequence ID" value="ACI17668.1"/>
    <property type="molecule type" value="Genomic_DNA"/>
</dbReference>
<accession>B5Y8P1</accession>
<evidence type="ECO:0000256" key="1">
    <source>
        <dbReference type="ARBA" id="ARBA00005058"/>
    </source>
</evidence>
<dbReference type="Pfam" id="PF01048">
    <property type="entry name" value="PNP_UDP_1"/>
    <property type="match status" value="1"/>
</dbReference>
<dbReference type="InterPro" id="IPR011270">
    <property type="entry name" value="Pur_Nuc_Pase_Ino/Guo-sp"/>
</dbReference>